<sequence length="157" mass="17703">MGGPITRELLFLMFMLSRWLRCPKEEANMERSNSFCVKFSSEVRGGRGDKTTTGLCAVVMICTLPSEAHKPFQSLQPKTPNPTNPILPLVIRGEDSIMVWATSASHLVFEDSTFPLSISVCWLQESNYMYNAIIADGEIDKFFYCDCFTSSQPHHLL</sequence>
<dbReference type="EMBL" id="CP097505">
    <property type="protein sequence ID" value="URD93064.1"/>
    <property type="molecule type" value="Genomic_DNA"/>
</dbReference>
<keyword evidence="3" id="KW-1185">Reference proteome</keyword>
<gene>
    <name evidence="2" type="ORF">MUK42_32906</name>
</gene>
<proteinExistence type="predicted"/>
<keyword evidence="1" id="KW-0732">Signal</keyword>
<evidence type="ECO:0000313" key="2">
    <source>
        <dbReference type="EMBL" id="URD93064.1"/>
    </source>
</evidence>
<organism evidence="2 3">
    <name type="scientific">Musa troglodytarum</name>
    <name type="common">fe'i banana</name>
    <dbReference type="NCBI Taxonomy" id="320322"/>
    <lineage>
        <taxon>Eukaryota</taxon>
        <taxon>Viridiplantae</taxon>
        <taxon>Streptophyta</taxon>
        <taxon>Embryophyta</taxon>
        <taxon>Tracheophyta</taxon>
        <taxon>Spermatophyta</taxon>
        <taxon>Magnoliopsida</taxon>
        <taxon>Liliopsida</taxon>
        <taxon>Zingiberales</taxon>
        <taxon>Musaceae</taxon>
        <taxon>Musa</taxon>
    </lineage>
</organism>
<feature type="signal peptide" evidence="1">
    <location>
        <begin position="1"/>
        <end position="21"/>
    </location>
</feature>
<protein>
    <submittedName>
        <fullName evidence="2">Uncharacterized protein</fullName>
    </submittedName>
</protein>
<accession>A0A9E7FB40</accession>
<dbReference type="AlphaFoldDB" id="A0A9E7FB40"/>
<evidence type="ECO:0000256" key="1">
    <source>
        <dbReference type="SAM" id="SignalP"/>
    </source>
</evidence>
<dbReference type="Proteomes" id="UP001055439">
    <property type="component" value="Chromosome 3"/>
</dbReference>
<feature type="chain" id="PRO_5039045678" evidence="1">
    <location>
        <begin position="22"/>
        <end position="157"/>
    </location>
</feature>
<name>A0A9E7FB40_9LILI</name>
<reference evidence="2" key="1">
    <citation type="submission" date="2022-05" db="EMBL/GenBank/DDBJ databases">
        <title>The Musa troglodytarum L. genome provides insights into the mechanism of non-climacteric behaviour and enrichment of carotenoids.</title>
        <authorList>
            <person name="Wang J."/>
        </authorList>
    </citation>
    <scope>NUCLEOTIDE SEQUENCE</scope>
    <source>
        <tissue evidence="2">Leaf</tissue>
    </source>
</reference>
<evidence type="ECO:0000313" key="3">
    <source>
        <dbReference type="Proteomes" id="UP001055439"/>
    </source>
</evidence>